<keyword evidence="5 6" id="KW-0233">DNA recombination</keyword>
<accession>A0A4V3IF84</accession>
<dbReference type="PANTHER" id="PTHR33217:SF7">
    <property type="entry name" value="TRANSPOSASE FOR INSERTION SEQUENCE ELEMENT IS1081"/>
    <property type="match status" value="1"/>
</dbReference>
<keyword evidence="4 6" id="KW-0238">DNA-binding</keyword>
<proteinExistence type="inferred from homology"/>
<dbReference type="GO" id="GO:0003677">
    <property type="term" value="F:DNA binding"/>
    <property type="evidence" value="ECO:0007669"/>
    <property type="project" value="UniProtKB-UniRule"/>
</dbReference>
<dbReference type="EMBL" id="SOFP01000023">
    <property type="protein sequence ID" value="TFC18176.1"/>
    <property type="molecule type" value="Genomic_DNA"/>
</dbReference>
<comment type="function">
    <text evidence="1 6">Required for the transposition of the insertion element.</text>
</comment>
<sequence length="104" mass="11802">MLPLGTVFHGASWQRCRVHQMRNVLSIVPRASQEMLACVLRTIFAQPDAKHVQAQFDEVTRMLERSHPKVAQMLRDAREDLLAFRCPHPNTGARSGPRTPSKSK</sequence>
<dbReference type="Proteomes" id="UP000298412">
    <property type="component" value="Unassembled WGS sequence"/>
</dbReference>
<comment type="caution">
    <text evidence="7">The sequence shown here is derived from an EMBL/GenBank/DDBJ whole genome shotgun (WGS) entry which is preliminary data.</text>
</comment>
<dbReference type="OrthoDB" id="9793302at2"/>
<name>A0A4V3IF84_9MICO</name>
<evidence type="ECO:0000256" key="2">
    <source>
        <dbReference type="ARBA" id="ARBA00010961"/>
    </source>
</evidence>
<keyword evidence="3 6" id="KW-0815">Transposition</keyword>
<dbReference type="GO" id="GO:0006313">
    <property type="term" value="P:DNA transposition"/>
    <property type="evidence" value="ECO:0007669"/>
    <property type="project" value="UniProtKB-UniRule"/>
</dbReference>
<dbReference type="AlphaFoldDB" id="A0A4V3IF84"/>
<organism evidence="7 8">
    <name type="scientific">Cryobacterium algoritolerans</name>
    <dbReference type="NCBI Taxonomy" id="1259184"/>
    <lineage>
        <taxon>Bacteria</taxon>
        <taxon>Bacillati</taxon>
        <taxon>Actinomycetota</taxon>
        <taxon>Actinomycetes</taxon>
        <taxon>Micrococcales</taxon>
        <taxon>Microbacteriaceae</taxon>
        <taxon>Cryobacterium</taxon>
    </lineage>
</organism>
<evidence type="ECO:0000256" key="3">
    <source>
        <dbReference type="ARBA" id="ARBA00022578"/>
    </source>
</evidence>
<evidence type="ECO:0000313" key="7">
    <source>
        <dbReference type="EMBL" id="TFC18176.1"/>
    </source>
</evidence>
<reference evidence="7 8" key="1">
    <citation type="submission" date="2019-03" db="EMBL/GenBank/DDBJ databases">
        <title>Genomics of glacier-inhabiting Cryobacterium strains.</title>
        <authorList>
            <person name="Liu Q."/>
            <person name="Xin Y.-H."/>
        </authorList>
    </citation>
    <scope>NUCLEOTIDE SEQUENCE [LARGE SCALE GENOMIC DNA]</scope>
    <source>
        <strain evidence="7 8">MDT1-3</strain>
    </source>
</reference>
<evidence type="ECO:0000256" key="4">
    <source>
        <dbReference type="ARBA" id="ARBA00023125"/>
    </source>
</evidence>
<keyword evidence="8" id="KW-1185">Reference proteome</keyword>
<dbReference type="InterPro" id="IPR001207">
    <property type="entry name" value="Transposase_mutator"/>
</dbReference>
<keyword evidence="6" id="KW-0814">Transposable element</keyword>
<protein>
    <recommendedName>
        <fullName evidence="6">Mutator family transposase</fullName>
    </recommendedName>
</protein>
<comment type="similarity">
    <text evidence="2 6">Belongs to the transposase mutator family.</text>
</comment>
<evidence type="ECO:0000256" key="1">
    <source>
        <dbReference type="ARBA" id="ARBA00002190"/>
    </source>
</evidence>
<dbReference type="PANTHER" id="PTHR33217">
    <property type="entry name" value="TRANSPOSASE FOR INSERTION SEQUENCE ELEMENT IS1081"/>
    <property type="match status" value="1"/>
</dbReference>
<dbReference type="GO" id="GO:0004803">
    <property type="term" value="F:transposase activity"/>
    <property type="evidence" value="ECO:0007669"/>
    <property type="project" value="UniProtKB-UniRule"/>
</dbReference>
<gene>
    <name evidence="7" type="ORF">E3O19_05030</name>
</gene>
<evidence type="ECO:0000313" key="8">
    <source>
        <dbReference type="Proteomes" id="UP000298412"/>
    </source>
</evidence>
<evidence type="ECO:0000256" key="6">
    <source>
        <dbReference type="RuleBase" id="RU365089"/>
    </source>
</evidence>
<dbReference type="Pfam" id="PF00872">
    <property type="entry name" value="Transposase_mut"/>
    <property type="match status" value="1"/>
</dbReference>
<evidence type="ECO:0000256" key="5">
    <source>
        <dbReference type="ARBA" id="ARBA00023172"/>
    </source>
</evidence>